<reference evidence="1" key="1">
    <citation type="submission" date="2012-11" db="EMBL/GenBank/DDBJ databases">
        <title>Permanent draft genomes of Rhodopirellula europaea strain SH398 and 6C.</title>
        <authorList>
            <person name="Richter M."/>
            <person name="Richter-Heitmann T."/>
            <person name="Frank C."/>
            <person name="Harder J."/>
            <person name="Glockner F.O."/>
        </authorList>
    </citation>
    <scope>NUCLEOTIDE SEQUENCE</scope>
    <source>
        <strain evidence="1">6C</strain>
    </source>
</reference>
<protein>
    <submittedName>
        <fullName evidence="1">Uncharacterized protein</fullName>
    </submittedName>
</protein>
<comment type="caution">
    <text evidence="1">The sequence shown here is derived from an EMBL/GenBank/DDBJ whole genome shotgun (WGS) entry which is preliminary data.</text>
</comment>
<organism evidence="1 2">
    <name type="scientific">Rhodopirellula europaea 6C</name>
    <dbReference type="NCBI Taxonomy" id="1263867"/>
    <lineage>
        <taxon>Bacteria</taxon>
        <taxon>Pseudomonadati</taxon>
        <taxon>Planctomycetota</taxon>
        <taxon>Planctomycetia</taxon>
        <taxon>Pirellulales</taxon>
        <taxon>Pirellulaceae</taxon>
        <taxon>Rhodopirellula</taxon>
    </lineage>
</organism>
<evidence type="ECO:0000313" key="2">
    <source>
        <dbReference type="Proteomes" id="UP000011529"/>
    </source>
</evidence>
<gene>
    <name evidence="1" type="ORF">RE6C_03648</name>
</gene>
<name>M2B021_9BACT</name>
<sequence>MEGSEFRENEPQRIRDRRSFVSGTIFHPTPNCQAGSPIGDEFVFSAAIAGGG</sequence>
<accession>M2B021</accession>
<reference evidence="1" key="2">
    <citation type="journal article" date="2013" name="Mar. Genomics">
        <title>Expression of sulfatases in Rhodopirellula baltica and the diversity of sulfatases in the genus Rhodopirellula.</title>
        <authorList>
            <person name="Wegner C.E."/>
            <person name="Richter-Heitmann T."/>
            <person name="Klindworth A."/>
            <person name="Klockow C."/>
            <person name="Richter M."/>
            <person name="Achstetter T."/>
            <person name="Glockner F.O."/>
            <person name="Harder J."/>
        </authorList>
    </citation>
    <scope>NUCLEOTIDE SEQUENCE [LARGE SCALE GENOMIC DNA]</scope>
    <source>
        <strain evidence="1">6C</strain>
    </source>
</reference>
<proteinExistence type="predicted"/>
<evidence type="ECO:0000313" key="1">
    <source>
        <dbReference type="EMBL" id="EMB15559.1"/>
    </source>
</evidence>
<dbReference type="EMBL" id="ANMO01000168">
    <property type="protein sequence ID" value="EMB15559.1"/>
    <property type="molecule type" value="Genomic_DNA"/>
</dbReference>
<dbReference type="Proteomes" id="UP000011529">
    <property type="component" value="Unassembled WGS sequence"/>
</dbReference>
<dbReference type="AlphaFoldDB" id="M2B021"/>
<keyword evidence="2" id="KW-1185">Reference proteome</keyword>